<reference evidence="7 8" key="1">
    <citation type="submission" date="2019-02" db="EMBL/GenBank/DDBJ databases">
        <title>Deep-cultivation of Planctomycetes and their phenomic and genomic characterization uncovers novel biology.</title>
        <authorList>
            <person name="Wiegand S."/>
            <person name="Jogler M."/>
            <person name="Boedeker C."/>
            <person name="Pinto D."/>
            <person name="Vollmers J."/>
            <person name="Rivas-Marin E."/>
            <person name="Kohn T."/>
            <person name="Peeters S.H."/>
            <person name="Heuer A."/>
            <person name="Rast P."/>
            <person name="Oberbeckmann S."/>
            <person name="Bunk B."/>
            <person name="Jeske O."/>
            <person name="Meyerdierks A."/>
            <person name="Storesund J.E."/>
            <person name="Kallscheuer N."/>
            <person name="Luecker S."/>
            <person name="Lage O.M."/>
            <person name="Pohl T."/>
            <person name="Merkel B.J."/>
            <person name="Hornburger P."/>
            <person name="Mueller R.-W."/>
            <person name="Bruemmer F."/>
            <person name="Labrenz M."/>
            <person name="Spormann A.M."/>
            <person name="Op den Camp H."/>
            <person name="Overmann J."/>
            <person name="Amann R."/>
            <person name="Jetten M.S.M."/>
            <person name="Mascher T."/>
            <person name="Medema M.H."/>
            <person name="Devos D.P."/>
            <person name="Kaster A.-K."/>
            <person name="Ovreas L."/>
            <person name="Rohde M."/>
            <person name="Galperin M.Y."/>
            <person name="Jogler C."/>
        </authorList>
    </citation>
    <scope>NUCLEOTIDE SEQUENCE [LARGE SCALE GENOMIC DNA]</scope>
    <source>
        <strain evidence="7 8">TBK1r</strain>
    </source>
</reference>
<keyword evidence="5" id="KW-0732">Signal</keyword>
<dbReference type="Gene3D" id="3.30.1060.10">
    <property type="entry name" value="Peptide methionine sulphoxide reductase MsrA"/>
    <property type="match status" value="1"/>
</dbReference>
<evidence type="ECO:0000256" key="4">
    <source>
        <dbReference type="HAMAP-Rule" id="MF_01401"/>
    </source>
</evidence>
<evidence type="ECO:0000256" key="1">
    <source>
        <dbReference type="ARBA" id="ARBA00023002"/>
    </source>
</evidence>
<organism evidence="7 8">
    <name type="scientific">Stieleria magnilauensis</name>
    <dbReference type="NCBI Taxonomy" id="2527963"/>
    <lineage>
        <taxon>Bacteria</taxon>
        <taxon>Pseudomonadati</taxon>
        <taxon>Planctomycetota</taxon>
        <taxon>Planctomycetia</taxon>
        <taxon>Pirellulales</taxon>
        <taxon>Pirellulaceae</taxon>
        <taxon>Stieleria</taxon>
    </lineage>
</organism>
<dbReference type="PANTHER" id="PTHR43774:SF1">
    <property type="entry name" value="PEPTIDE METHIONINE SULFOXIDE REDUCTASE MSRA 2"/>
    <property type="match status" value="1"/>
</dbReference>
<evidence type="ECO:0000313" key="8">
    <source>
        <dbReference type="Proteomes" id="UP000318081"/>
    </source>
</evidence>
<dbReference type="InterPro" id="IPR036509">
    <property type="entry name" value="Met_Sox_Rdtase_MsrA_sf"/>
</dbReference>
<dbReference type="InterPro" id="IPR002569">
    <property type="entry name" value="Met_Sox_Rdtase_MsrA_dom"/>
</dbReference>
<gene>
    <name evidence="7" type="primary">msrA2</name>
    <name evidence="4" type="synonym">msrA</name>
    <name evidence="7" type="ORF">TBK1r_29020</name>
</gene>
<comment type="catalytic activity">
    <reaction evidence="2 4">
        <text>L-methionyl-[protein] + [thioredoxin]-disulfide + H2O = L-methionyl-(S)-S-oxide-[protein] + [thioredoxin]-dithiol</text>
        <dbReference type="Rhea" id="RHEA:14217"/>
        <dbReference type="Rhea" id="RHEA-COMP:10698"/>
        <dbReference type="Rhea" id="RHEA-COMP:10700"/>
        <dbReference type="Rhea" id="RHEA-COMP:12313"/>
        <dbReference type="Rhea" id="RHEA-COMP:12315"/>
        <dbReference type="ChEBI" id="CHEBI:15377"/>
        <dbReference type="ChEBI" id="CHEBI:16044"/>
        <dbReference type="ChEBI" id="CHEBI:29950"/>
        <dbReference type="ChEBI" id="CHEBI:44120"/>
        <dbReference type="ChEBI" id="CHEBI:50058"/>
        <dbReference type="EC" id="1.8.4.11"/>
    </reaction>
</comment>
<evidence type="ECO:0000259" key="6">
    <source>
        <dbReference type="Pfam" id="PF01625"/>
    </source>
</evidence>
<feature type="chain" id="PRO_5046679896" description="Peptide methionine sulfoxide reductase MsrA" evidence="5">
    <location>
        <begin position="43"/>
        <end position="242"/>
    </location>
</feature>
<feature type="signal peptide" evidence="5">
    <location>
        <begin position="1"/>
        <end position="42"/>
    </location>
</feature>
<proteinExistence type="inferred from homology"/>
<evidence type="ECO:0000256" key="5">
    <source>
        <dbReference type="SAM" id="SignalP"/>
    </source>
</evidence>
<feature type="active site" evidence="4">
    <location>
        <position position="76"/>
    </location>
</feature>
<keyword evidence="8" id="KW-1185">Reference proteome</keyword>
<dbReference type="Pfam" id="PF01625">
    <property type="entry name" value="PMSR"/>
    <property type="match status" value="1"/>
</dbReference>
<dbReference type="PANTHER" id="PTHR43774">
    <property type="entry name" value="PEPTIDE METHIONINE SULFOXIDE REDUCTASE"/>
    <property type="match status" value="1"/>
</dbReference>
<dbReference type="HAMAP" id="MF_01401">
    <property type="entry name" value="MsrA"/>
    <property type="match status" value="1"/>
</dbReference>
<protein>
    <recommendedName>
        <fullName evidence="4">Peptide methionine sulfoxide reductase MsrA</fullName>
        <shortName evidence="4">Protein-methionine-S-oxide reductase</shortName>
        <ecNumber evidence="4">1.8.4.11</ecNumber>
    </recommendedName>
    <alternativeName>
        <fullName evidence="4">Peptide-methionine (S)-S-oxide reductase</fullName>
        <shortName evidence="4">Peptide Met(O) reductase</shortName>
    </alternativeName>
</protein>
<dbReference type="EC" id="1.8.4.11" evidence="4"/>
<keyword evidence="1 4" id="KW-0560">Oxidoreductase</keyword>
<evidence type="ECO:0000313" key="7">
    <source>
        <dbReference type="EMBL" id="QDV83959.1"/>
    </source>
</evidence>
<name>A0ABX5XPV8_9BACT</name>
<feature type="domain" description="Peptide methionine sulphoxide reductase MsrA" evidence="6">
    <location>
        <begin position="70"/>
        <end position="222"/>
    </location>
</feature>
<dbReference type="SUPFAM" id="SSF55068">
    <property type="entry name" value="Peptide methionine sulfoxide reductase"/>
    <property type="match status" value="1"/>
</dbReference>
<evidence type="ECO:0000256" key="2">
    <source>
        <dbReference type="ARBA" id="ARBA00047806"/>
    </source>
</evidence>
<comment type="similarity">
    <text evidence="4">Belongs to the MsrA Met sulfoxide reductase family.</text>
</comment>
<comment type="function">
    <text evidence="4">Has an important function as a repair enzyme for proteins that have been inactivated by oxidation. Catalyzes the reversible oxidation-reduction of methionine sulfoxide in proteins to methionine.</text>
</comment>
<dbReference type="GO" id="GO:0008113">
    <property type="term" value="F:peptide-methionine (S)-S-oxide reductase activity"/>
    <property type="evidence" value="ECO:0007669"/>
    <property type="project" value="UniProtKB-EC"/>
</dbReference>
<comment type="catalytic activity">
    <reaction evidence="3 4">
        <text>[thioredoxin]-disulfide + L-methionine + H2O = L-methionine (S)-S-oxide + [thioredoxin]-dithiol</text>
        <dbReference type="Rhea" id="RHEA:19993"/>
        <dbReference type="Rhea" id="RHEA-COMP:10698"/>
        <dbReference type="Rhea" id="RHEA-COMP:10700"/>
        <dbReference type="ChEBI" id="CHEBI:15377"/>
        <dbReference type="ChEBI" id="CHEBI:29950"/>
        <dbReference type="ChEBI" id="CHEBI:50058"/>
        <dbReference type="ChEBI" id="CHEBI:57844"/>
        <dbReference type="ChEBI" id="CHEBI:58772"/>
        <dbReference type="EC" id="1.8.4.11"/>
    </reaction>
</comment>
<dbReference type="RefSeq" id="WP_145211566.1">
    <property type="nucleotide sequence ID" value="NZ_CP036432.1"/>
</dbReference>
<dbReference type="EMBL" id="CP036432">
    <property type="protein sequence ID" value="QDV83959.1"/>
    <property type="molecule type" value="Genomic_DNA"/>
</dbReference>
<dbReference type="Proteomes" id="UP000318081">
    <property type="component" value="Chromosome"/>
</dbReference>
<sequence>MMSNTRVAVRVVEQPQRQTQKTLWICFWVLAALASFCLNVSAAPLPEDGSAASADKVDTKDKPQKEELVATFAGGCFWCTEAVFERMIGVNDVISGYIGGTVPNPTYEQVCGKKTGHAEAVEIYYDPSQVTFEELLEVFFKTHDPTTLNRQGPDEGPQYRSSVFFHNEQQKEATEAYIKKLNESGEFDRQIVTLLEKATTFYPAEEVHQDFYRKNPNYGYCQAIVRDKVRKFNRNFGDKIKK</sequence>
<evidence type="ECO:0000256" key="3">
    <source>
        <dbReference type="ARBA" id="ARBA00048782"/>
    </source>
</evidence>
<accession>A0ABX5XPV8</accession>
<dbReference type="NCBIfam" id="TIGR00401">
    <property type="entry name" value="msrA"/>
    <property type="match status" value="1"/>
</dbReference>